<gene>
    <name evidence="2" type="ORF">ADUPG1_008982</name>
</gene>
<keyword evidence="3" id="KW-1185">Reference proteome</keyword>
<reference evidence="2" key="1">
    <citation type="submission" date="2022-03" db="EMBL/GenBank/DDBJ databases">
        <title>Draft genome sequence of Aduncisulcus paluster, a free-living microaerophilic Fornicata.</title>
        <authorList>
            <person name="Yuyama I."/>
            <person name="Kume K."/>
            <person name="Tamura T."/>
            <person name="Inagaki Y."/>
            <person name="Hashimoto T."/>
        </authorList>
    </citation>
    <scope>NUCLEOTIDE SEQUENCE</scope>
    <source>
        <strain evidence="2">NY0171</strain>
    </source>
</reference>
<proteinExistence type="predicted"/>
<dbReference type="EMBL" id="BQXS01011095">
    <property type="protein sequence ID" value="GKT35920.1"/>
    <property type="molecule type" value="Genomic_DNA"/>
</dbReference>
<evidence type="ECO:0000313" key="3">
    <source>
        <dbReference type="Proteomes" id="UP001057375"/>
    </source>
</evidence>
<accession>A0ABQ5KXZ2</accession>
<protein>
    <submittedName>
        <fullName evidence="2">Uncharacterized protein</fullName>
    </submittedName>
</protein>
<name>A0ABQ5KXZ2_9EUKA</name>
<sequence length="306" mass="33866">MNIKTFFELLSTYPEVKEFESSGSLASFKYGPLCVNMSCTLTFDEILCVLNINSVSPIGLLMKYSSTQSFTLKASSFSSSVIIQYLSLLIAFESPKTEMKPLNLFASPVRGKVEAEEEKKSVPENLLSPFTTTAKRETSRVKMVKKPKYEGDKHVASSPLFPTSDSSPQLFWKGEEQDIFPFTPPKTHSSPGKSLFVGTSDIHPTFHSDQPNLFATKEDEERAGIFGQPNGMLVGPRHEIFSSKQLSSSFSRRSDTAPIFFDEPDACNPMHVDKKKIPFGAKFDPIHPMKPPGSTGGMGFPNPDLL</sequence>
<evidence type="ECO:0000256" key="1">
    <source>
        <dbReference type="SAM" id="MobiDB-lite"/>
    </source>
</evidence>
<organism evidence="2 3">
    <name type="scientific">Aduncisulcus paluster</name>
    <dbReference type="NCBI Taxonomy" id="2918883"/>
    <lineage>
        <taxon>Eukaryota</taxon>
        <taxon>Metamonada</taxon>
        <taxon>Carpediemonas-like organisms</taxon>
        <taxon>Aduncisulcus</taxon>
    </lineage>
</organism>
<feature type="region of interest" description="Disordered" evidence="1">
    <location>
        <begin position="283"/>
        <end position="306"/>
    </location>
</feature>
<dbReference type="Proteomes" id="UP001057375">
    <property type="component" value="Unassembled WGS sequence"/>
</dbReference>
<evidence type="ECO:0000313" key="2">
    <source>
        <dbReference type="EMBL" id="GKT35920.1"/>
    </source>
</evidence>
<comment type="caution">
    <text evidence="2">The sequence shown here is derived from an EMBL/GenBank/DDBJ whole genome shotgun (WGS) entry which is preliminary data.</text>
</comment>